<dbReference type="InterPro" id="IPR003362">
    <property type="entry name" value="Bact_transf"/>
</dbReference>
<evidence type="ECO:0000313" key="4">
    <source>
        <dbReference type="EMBL" id="ETD15586.1"/>
    </source>
</evidence>
<keyword evidence="2" id="KW-0472">Membrane</keyword>
<dbReference type="Pfam" id="PF02397">
    <property type="entry name" value="Bac_transf"/>
    <property type="match status" value="1"/>
</dbReference>
<comment type="caution">
    <text evidence="4">The sequence shown here is derived from an EMBL/GenBank/DDBJ whole genome shotgun (WGS) entry which is preliminary data.</text>
</comment>
<evidence type="ECO:0000256" key="1">
    <source>
        <dbReference type="ARBA" id="ARBA00006464"/>
    </source>
</evidence>
<dbReference type="RefSeq" id="WP_009246036.1">
    <property type="nucleotide sequence ID" value="NZ_KI669418.1"/>
</dbReference>
<dbReference type="Proteomes" id="UP000018690">
    <property type="component" value="Unassembled WGS sequence"/>
</dbReference>
<gene>
    <name evidence="4" type="ORF">HMPREF1201_02932</name>
</gene>
<feature type="transmembrane region" description="Helical" evidence="2">
    <location>
        <begin position="12"/>
        <end position="34"/>
    </location>
</feature>
<organism evidence="4 5">
    <name type="scientific">Mediterraneibacter gnavus (strain CC55_001C)</name>
    <dbReference type="NCBI Taxonomy" id="1073375"/>
    <lineage>
        <taxon>Bacteria</taxon>
        <taxon>Bacillati</taxon>
        <taxon>Bacillota</taxon>
        <taxon>Clostridia</taxon>
        <taxon>Lachnospirales</taxon>
        <taxon>Lachnospiraceae</taxon>
        <taxon>Mediterraneibacter</taxon>
    </lineage>
</organism>
<comment type="similarity">
    <text evidence="1">Belongs to the bacterial sugar transferase family.</text>
</comment>
<keyword evidence="5" id="KW-1185">Reference proteome</keyword>
<dbReference type="AlphaFoldDB" id="A0A829NFA4"/>
<accession>A0A829NFA4</accession>
<keyword evidence="2" id="KW-1133">Transmembrane helix</keyword>
<proteinExistence type="inferred from homology"/>
<dbReference type="GO" id="GO:0016780">
    <property type="term" value="F:phosphotransferase activity, for other substituted phosphate groups"/>
    <property type="evidence" value="ECO:0007669"/>
    <property type="project" value="TreeGrafter"/>
</dbReference>
<evidence type="ECO:0000256" key="2">
    <source>
        <dbReference type="SAM" id="Phobius"/>
    </source>
</evidence>
<dbReference type="PANTHER" id="PTHR30576">
    <property type="entry name" value="COLANIC BIOSYNTHESIS UDP-GLUCOSE LIPID CARRIER TRANSFERASE"/>
    <property type="match status" value="1"/>
</dbReference>
<sequence>MYNRIGKRILDCIIGVISLPFLFVIIVIKAPIIYLNDKGPIFYNALRLGKDGKPFKMFKFRSMMVNAPDIRNEDGSTYNGEDDPRVTRVGKFMRKTSIDELPQFLNVFLGDSGIIGTTKKNLDFTRVSLA</sequence>
<evidence type="ECO:0000259" key="3">
    <source>
        <dbReference type="Pfam" id="PF02397"/>
    </source>
</evidence>
<name>A0A829NFA4_MEDG5</name>
<feature type="domain" description="Bacterial sugar transferase" evidence="3">
    <location>
        <begin position="7"/>
        <end position="117"/>
    </location>
</feature>
<reference evidence="4 5" key="1">
    <citation type="submission" date="2013-10" db="EMBL/GenBank/DDBJ databases">
        <title>The Genome Sequence of Ruminococcus gnavus CC55_001C.</title>
        <authorList>
            <consortium name="The Broad Institute Genomics Platform"/>
            <person name="Earl A."/>
            <person name="Allen-Vercoe E."/>
            <person name="Daigneault M."/>
            <person name="Young S.K."/>
            <person name="Zeng Q."/>
            <person name="Gargeya S."/>
            <person name="Fitzgerald M."/>
            <person name="Abouelleil A."/>
            <person name="Alvarado L."/>
            <person name="Chapman S.B."/>
            <person name="Gainer-Dewar J."/>
            <person name="Goldberg J."/>
            <person name="Griggs A."/>
            <person name="Gujja S."/>
            <person name="Hansen M."/>
            <person name="Howarth C."/>
            <person name="Imamovic A."/>
            <person name="Ireland A."/>
            <person name="Larimer J."/>
            <person name="McCowan C."/>
            <person name="Murphy C."/>
            <person name="Pearson M."/>
            <person name="Poon T.W."/>
            <person name="Priest M."/>
            <person name="Roberts A."/>
            <person name="Saif S."/>
            <person name="Shea T."/>
            <person name="Sykes S."/>
            <person name="Wortman J."/>
            <person name="Nusbaum C."/>
            <person name="Birren B."/>
        </authorList>
    </citation>
    <scope>NUCLEOTIDE SEQUENCE [LARGE SCALE GENOMIC DNA]</scope>
    <source>
        <strain evidence="4 5">CC55_001C</strain>
    </source>
</reference>
<dbReference type="EMBL" id="AZJF01000012">
    <property type="protein sequence ID" value="ETD15586.1"/>
    <property type="molecule type" value="Genomic_DNA"/>
</dbReference>
<protein>
    <recommendedName>
        <fullName evidence="3">Bacterial sugar transferase domain-containing protein</fullName>
    </recommendedName>
</protein>
<evidence type="ECO:0000313" key="5">
    <source>
        <dbReference type="Proteomes" id="UP000018690"/>
    </source>
</evidence>
<keyword evidence="2" id="KW-0812">Transmembrane</keyword>
<dbReference type="PANTHER" id="PTHR30576:SF0">
    <property type="entry name" value="UNDECAPRENYL-PHOSPHATE N-ACETYLGALACTOSAMINYL 1-PHOSPHATE TRANSFERASE-RELATED"/>
    <property type="match status" value="1"/>
</dbReference>